<dbReference type="AlphaFoldDB" id="A0A0F9S985"/>
<dbReference type="Gene3D" id="2.60.120.200">
    <property type="match status" value="1"/>
</dbReference>
<sequence>MPRPIPHFGPPTVHFDLNTESSQATDLIGWWPPLASRGMNTLRDRSSMSIHGAFVGNPTWQAIQQQGWCLDFNGAADYINCSDSPQWDASDDLTVALWVHPDARVGFETVAGRWDEPPNPNNRVWAITFTNLDAIRFDTSDTGLFIGGNAAVTGNNVLTNGVWNHIVCVHDSGATTNTVYVNGISQAIAAGATAGLLDTDIPLHLAHSILFGGFATFYDGRLGDVRISNRPFAFPEVLDLLKQPWDLYKTPMVPRARSPLAFLAERGVLRGAWRGIMRGM</sequence>
<gene>
    <name evidence="1" type="ORF">LCGC14_0500580</name>
</gene>
<accession>A0A0F9S985</accession>
<dbReference type="EMBL" id="LAZR01000585">
    <property type="protein sequence ID" value="KKN63609.1"/>
    <property type="molecule type" value="Genomic_DNA"/>
</dbReference>
<protein>
    <recommendedName>
        <fullName evidence="2">LamG-like jellyroll fold domain-containing protein</fullName>
    </recommendedName>
</protein>
<organism evidence="1">
    <name type="scientific">marine sediment metagenome</name>
    <dbReference type="NCBI Taxonomy" id="412755"/>
    <lineage>
        <taxon>unclassified sequences</taxon>
        <taxon>metagenomes</taxon>
        <taxon>ecological metagenomes</taxon>
    </lineage>
</organism>
<dbReference type="Pfam" id="PF13385">
    <property type="entry name" value="Laminin_G_3"/>
    <property type="match status" value="1"/>
</dbReference>
<dbReference type="SUPFAM" id="SSF49899">
    <property type="entry name" value="Concanavalin A-like lectins/glucanases"/>
    <property type="match status" value="1"/>
</dbReference>
<name>A0A0F9S985_9ZZZZ</name>
<proteinExistence type="predicted"/>
<reference evidence="1" key="1">
    <citation type="journal article" date="2015" name="Nature">
        <title>Complex archaea that bridge the gap between prokaryotes and eukaryotes.</title>
        <authorList>
            <person name="Spang A."/>
            <person name="Saw J.H."/>
            <person name="Jorgensen S.L."/>
            <person name="Zaremba-Niedzwiedzka K."/>
            <person name="Martijn J."/>
            <person name="Lind A.E."/>
            <person name="van Eijk R."/>
            <person name="Schleper C."/>
            <person name="Guy L."/>
            <person name="Ettema T.J."/>
        </authorList>
    </citation>
    <scope>NUCLEOTIDE SEQUENCE</scope>
</reference>
<dbReference type="InterPro" id="IPR013320">
    <property type="entry name" value="ConA-like_dom_sf"/>
</dbReference>
<evidence type="ECO:0000313" key="1">
    <source>
        <dbReference type="EMBL" id="KKN63609.1"/>
    </source>
</evidence>
<evidence type="ECO:0008006" key="2">
    <source>
        <dbReference type="Google" id="ProtNLM"/>
    </source>
</evidence>
<comment type="caution">
    <text evidence="1">The sequence shown here is derived from an EMBL/GenBank/DDBJ whole genome shotgun (WGS) entry which is preliminary data.</text>
</comment>